<evidence type="ECO:0000313" key="3">
    <source>
        <dbReference type="Proteomes" id="UP000094764"/>
    </source>
</evidence>
<sequence length="966" mass="111998">MSEELTYTYATTISERIQDWKDLSIEEDEQLYLKQWQSRKSLLKAADYDKMFQYYQLNEHTFSRGLLPFTEERAQLLLPTIEKSDWFQLHKYLFEAEIPIKELGLKAALRFHANYYENHIRSMLLKFPLIQLSEKVIEELVEQLRDDFFFLAQKTLVWDVHQMIEEYQLQAESKEEEFTKYIEEFLGDKQRTYLFYGEYPTLAKLLAVRLMFACKTMEEFIASLSDSIEQLAETFDVSIPMDITEIELGQGDSHERGKTVIQFQIEGIALIFKFKNLAIGTGFNELLTYLEELNPTLSFYKIKRIIQPTFTIEEKVTYGECKNETEVMSFYKNYGQLLAIVYWLGATDLHMENLIAHGSHPVLIDVETLIRPEMFILSKKLSKQTRIEKHSVIVSGLLPQKKKWKRELEMDALSGTKQKLPKKIRKLRNDGSSDIAFQLEEAYLDGAQNIPRLNGKEVDYQLYSHVIQNGFKEMNQLLLNNKTKFIQKFKELFADTTIRLIYRDTQDYGNLLHYTLHTECMSNYIEREKIIENLWASKIIPKELIPFEVQAMQDHDVPLFTANTSSTNVYTNGQEIPKLLKKTPLQDTVAHMEQITETTSNFSYLLLKESLGTLEYGEQDVIIPARNRSVEQPLLQKAADIGDKIIDQLDLNQESGEVDWLSVLPESDGELGITYPDTDLYNGSGGVYLFFVYLNDFVPKDSYQKVINLLEKELFLTENETNIHDSAFFGEGMRLTVAFYVTNLLRDDKHRLYMERSLNALKNAPKEKENQLDEWLYGKASLLSVLAAIYQTFHSKEAYELLLYYVQLIRCEEMEDNSFAHGYAGVLYGLSKANQILKKVEVGKKIDWYQKKFEKKLETEEIANASWCRGAFGIQEVCKLINLSMPVEKVKKGMSRELADSCLCHGQYGSSDNYLNNIDLLKEEVVTLKSDPENSPISLFCGLSGVGYQLLRAYDSFGVRSLLFIN</sequence>
<dbReference type="CDD" id="cd04792">
    <property type="entry name" value="LanM-like"/>
    <property type="match status" value="1"/>
</dbReference>
<keyword evidence="3" id="KW-1185">Reference proteome</keyword>
<dbReference type="RefSeq" id="WP_069634321.1">
    <property type="nucleotide sequence ID" value="NZ_JXKZ01000002.1"/>
</dbReference>
<dbReference type="SUPFAM" id="SSF158745">
    <property type="entry name" value="LanC-like"/>
    <property type="match status" value="1"/>
</dbReference>
<comment type="caution">
    <text evidence="2">The sequence shown here is derived from an EMBL/GenBank/DDBJ whole genome shotgun (WGS) entry which is preliminary data.</text>
</comment>
<dbReference type="SMART" id="SM01260">
    <property type="entry name" value="LANC_like"/>
    <property type="match status" value="1"/>
</dbReference>
<dbReference type="Gene3D" id="1.50.10.10">
    <property type="match status" value="1"/>
</dbReference>
<dbReference type="GO" id="GO:0031179">
    <property type="term" value="P:peptide modification"/>
    <property type="evidence" value="ECO:0007669"/>
    <property type="project" value="InterPro"/>
</dbReference>
<dbReference type="PIRSF" id="PIRSF037228">
    <property type="entry name" value="Lant_mod_RumM"/>
    <property type="match status" value="1"/>
</dbReference>
<dbReference type="Pfam" id="PF13575">
    <property type="entry name" value="DUF4135"/>
    <property type="match status" value="1"/>
</dbReference>
<dbReference type="AlphaFoldDB" id="A0A1E5GWB1"/>
<feature type="domain" description="Lantibiotic biosynthesis protein dehydration" evidence="1">
    <location>
        <begin position="199"/>
        <end position="562"/>
    </location>
</feature>
<dbReference type="InterPro" id="IPR007822">
    <property type="entry name" value="LANC-like"/>
</dbReference>
<evidence type="ECO:0000259" key="1">
    <source>
        <dbReference type="Pfam" id="PF13575"/>
    </source>
</evidence>
<dbReference type="GO" id="GO:0005975">
    <property type="term" value="P:carbohydrate metabolic process"/>
    <property type="evidence" value="ECO:0007669"/>
    <property type="project" value="InterPro"/>
</dbReference>
<gene>
    <name evidence="2" type="ORF">BCR23_03010</name>
</gene>
<evidence type="ECO:0000313" key="2">
    <source>
        <dbReference type="EMBL" id="OEG16994.1"/>
    </source>
</evidence>
<dbReference type="InterPro" id="IPR025410">
    <property type="entry name" value="Lant_dehyd"/>
</dbReference>
<dbReference type="InterPro" id="IPR017146">
    <property type="entry name" value="Lanti_2_LanM"/>
</dbReference>
<organism evidence="2 3">
    <name type="scientific">Enterococcus quebecensis</name>
    <dbReference type="NCBI Taxonomy" id="903983"/>
    <lineage>
        <taxon>Bacteria</taxon>
        <taxon>Bacillati</taxon>
        <taxon>Bacillota</taxon>
        <taxon>Bacilli</taxon>
        <taxon>Lactobacillales</taxon>
        <taxon>Enterococcaceae</taxon>
        <taxon>Enterococcus</taxon>
    </lineage>
</organism>
<dbReference type="EMBL" id="MIKB01000012">
    <property type="protein sequence ID" value="OEG16994.1"/>
    <property type="molecule type" value="Genomic_DNA"/>
</dbReference>
<name>A0A1E5GWB1_9ENTE</name>
<dbReference type="InterPro" id="IPR012341">
    <property type="entry name" value="6hp_glycosidase-like_sf"/>
</dbReference>
<accession>A0A1E5GWB1</accession>
<dbReference type="STRING" id="903983.BCR23_03010"/>
<dbReference type="PRINTS" id="PR01950">
    <property type="entry name" value="LANCSUPER"/>
</dbReference>
<dbReference type="Proteomes" id="UP000094764">
    <property type="component" value="Unassembled WGS sequence"/>
</dbReference>
<dbReference type="NCBIfam" id="TIGR03897">
    <property type="entry name" value="lanti_2_LanM"/>
    <property type="match status" value="1"/>
</dbReference>
<proteinExistence type="predicted"/>
<reference evidence="3" key="1">
    <citation type="submission" date="2016-09" db="EMBL/GenBank/DDBJ databases">
        <authorList>
            <person name="Gulvik C.A."/>
        </authorList>
    </citation>
    <scope>NUCLEOTIDE SEQUENCE [LARGE SCALE GENOMIC DNA]</scope>
    <source>
        <strain evidence="3">LMG 26306</strain>
    </source>
</reference>
<dbReference type="Pfam" id="PF05147">
    <property type="entry name" value="LANC_like"/>
    <property type="match status" value="1"/>
</dbReference>
<protein>
    <submittedName>
        <fullName evidence="2">Lantibiotic biosynthesis protein</fullName>
    </submittedName>
</protein>
<dbReference type="PATRIC" id="fig|903983.4.peg.1192"/>
<dbReference type="OrthoDB" id="9148343at2"/>